<dbReference type="GO" id="GO:0019305">
    <property type="term" value="P:dTDP-rhamnose biosynthetic process"/>
    <property type="evidence" value="ECO:0007669"/>
    <property type="project" value="UniProtKB-UniPathway"/>
</dbReference>
<keyword evidence="6" id="KW-0560">Oxidoreductase</keyword>
<dbReference type="UniPathway" id="UPA00124"/>
<evidence type="ECO:0000256" key="4">
    <source>
        <dbReference type="ARBA" id="ARBA00017099"/>
    </source>
</evidence>
<evidence type="ECO:0000256" key="2">
    <source>
        <dbReference type="ARBA" id="ARBA00010944"/>
    </source>
</evidence>
<sequence length="299" mass="33029">MNLLITGAGGQLGHELVRQCQEKGIGFSAPDRRMLDITDPAQVESALTALMPSLVINGAAYTQVDRAETDAETAFAVNRDGAACLAEACAGYAIPLIHVSTDFVFDGQTDRPWRETDPVRPINIYGKSKAAGEAAIRSCLDRHIIVRTAWLYGSDGHNFVTTMLRLARERDCLRVVADQFGCPTAVTDLAEALLILAARIRVGGEIPWGICHYCGGGITSWHGFADEIIRQARHYAPLRTRHVCPITTGEYPTPARRPSFSALDCSRIENTFGIRPKPWRQRLTQVIQKIMQPKNHHRD</sequence>
<dbReference type="EMBL" id="BEXT01000001">
    <property type="protein sequence ID" value="GBC64041.1"/>
    <property type="molecule type" value="Genomic_DNA"/>
</dbReference>
<dbReference type="Proteomes" id="UP000288096">
    <property type="component" value="Unassembled WGS sequence"/>
</dbReference>
<evidence type="ECO:0000256" key="1">
    <source>
        <dbReference type="ARBA" id="ARBA00004781"/>
    </source>
</evidence>
<protein>
    <recommendedName>
        <fullName evidence="4 6">dTDP-4-dehydrorhamnose reductase</fullName>
        <ecNumber evidence="3 6">1.1.1.133</ecNumber>
    </recommendedName>
</protein>
<evidence type="ECO:0000313" key="9">
    <source>
        <dbReference type="Proteomes" id="UP000288096"/>
    </source>
</evidence>
<evidence type="ECO:0000313" key="8">
    <source>
        <dbReference type="EMBL" id="GBC64041.1"/>
    </source>
</evidence>
<dbReference type="AlphaFoldDB" id="A0A401G4C1"/>
<proteinExistence type="inferred from homology"/>
<dbReference type="PANTHER" id="PTHR10491:SF4">
    <property type="entry name" value="METHIONINE ADENOSYLTRANSFERASE 2 SUBUNIT BETA"/>
    <property type="match status" value="1"/>
</dbReference>
<evidence type="ECO:0000256" key="5">
    <source>
        <dbReference type="ARBA" id="ARBA00048200"/>
    </source>
</evidence>
<dbReference type="GO" id="GO:0008831">
    <property type="term" value="F:dTDP-4-dehydrorhamnose reductase activity"/>
    <property type="evidence" value="ECO:0007669"/>
    <property type="project" value="UniProtKB-EC"/>
</dbReference>
<evidence type="ECO:0000256" key="3">
    <source>
        <dbReference type="ARBA" id="ARBA00012929"/>
    </source>
</evidence>
<dbReference type="Pfam" id="PF04321">
    <property type="entry name" value="RmlD_sub_bind"/>
    <property type="match status" value="1"/>
</dbReference>
<dbReference type="EC" id="1.1.1.133" evidence="3 6"/>
<dbReference type="InterPro" id="IPR005913">
    <property type="entry name" value="dTDP_dehydrorham_reduct"/>
</dbReference>
<feature type="domain" description="RmlD-like substrate binding" evidence="7">
    <location>
        <begin position="1"/>
        <end position="290"/>
    </location>
</feature>
<comment type="function">
    <text evidence="6">Catalyzes the reduction of dTDP-6-deoxy-L-lyxo-4-hexulose to yield dTDP-L-rhamnose.</text>
</comment>
<comment type="similarity">
    <text evidence="2 6">Belongs to the dTDP-4-dehydrorhamnose reductase family.</text>
</comment>
<accession>A0A401G4C1</accession>
<comment type="caution">
    <text evidence="8">The sequence shown here is derived from an EMBL/GenBank/DDBJ whole genome shotgun (WGS) entry which is preliminary data.</text>
</comment>
<reference evidence="9" key="2">
    <citation type="submission" date="2019-01" db="EMBL/GenBank/DDBJ databases">
        <title>Genome sequence of Desulfonema ishimotonii strain Tokyo 01.</title>
        <authorList>
            <person name="Fukui M."/>
        </authorList>
    </citation>
    <scope>NUCLEOTIDE SEQUENCE [LARGE SCALE GENOMIC DNA]</scope>
    <source>
        <strain evidence="9">Tokyo 01</strain>
    </source>
</reference>
<organism evidence="8 9">
    <name type="scientific">Desulfonema ishimotonii</name>
    <dbReference type="NCBI Taxonomy" id="45657"/>
    <lineage>
        <taxon>Bacteria</taxon>
        <taxon>Pseudomonadati</taxon>
        <taxon>Thermodesulfobacteriota</taxon>
        <taxon>Desulfobacteria</taxon>
        <taxon>Desulfobacterales</taxon>
        <taxon>Desulfococcaceae</taxon>
        <taxon>Desulfonema</taxon>
    </lineage>
</organism>
<dbReference type="NCBIfam" id="TIGR01214">
    <property type="entry name" value="rmlD"/>
    <property type="match status" value="1"/>
</dbReference>
<evidence type="ECO:0000256" key="6">
    <source>
        <dbReference type="RuleBase" id="RU364082"/>
    </source>
</evidence>
<dbReference type="Gene3D" id="3.40.50.720">
    <property type="entry name" value="NAD(P)-binding Rossmann-like Domain"/>
    <property type="match status" value="1"/>
</dbReference>
<comment type="pathway">
    <text evidence="1 6">Carbohydrate biosynthesis; dTDP-L-rhamnose biosynthesis.</text>
</comment>
<dbReference type="OrthoDB" id="9803892at2"/>
<dbReference type="PANTHER" id="PTHR10491">
    <property type="entry name" value="DTDP-4-DEHYDRORHAMNOSE REDUCTASE"/>
    <property type="match status" value="1"/>
</dbReference>
<reference evidence="9" key="1">
    <citation type="submission" date="2017-11" db="EMBL/GenBank/DDBJ databases">
        <authorList>
            <person name="Watanabe M."/>
            <person name="Kojima H."/>
        </authorList>
    </citation>
    <scope>NUCLEOTIDE SEQUENCE [LARGE SCALE GENOMIC DNA]</scope>
    <source>
        <strain evidence="9">Tokyo 01</strain>
    </source>
</reference>
<dbReference type="Gene3D" id="3.90.25.10">
    <property type="entry name" value="UDP-galactose 4-epimerase, domain 1"/>
    <property type="match status" value="1"/>
</dbReference>
<dbReference type="CDD" id="cd05254">
    <property type="entry name" value="dTDP_HR_like_SDR_e"/>
    <property type="match status" value="1"/>
</dbReference>
<dbReference type="RefSeq" id="WP_124331048.1">
    <property type="nucleotide sequence ID" value="NZ_BEXT01000001.1"/>
</dbReference>
<dbReference type="InterPro" id="IPR036291">
    <property type="entry name" value="NAD(P)-bd_dom_sf"/>
</dbReference>
<keyword evidence="6" id="KW-0521">NADP</keyword>
<keyword evidence="9" id="KW-1185">Reference proteome</keyword>
<gene>
    <name evidence="8" type="ORF">DENIS_5041</name>
</gene>
<name>A0A401G4C1_9BACT</name>
<dbReference type="SUPFAM" id="SSF51735">
    <property type="entry name" value="NAD(P)-binding Rossmann-fold domains"/>
    <property type="match status" value="1"/>
</dbReference>
<comment type="catalytic activity">
    <reaction evidence="5">
        <text>dTDP-beta-L-rhamnose + NADP(+) = dTDP-4-dehydro-beta-L-rhamnose + NADPH + H(+)</text>
        <dbReference type="Rhea" id="RHEA:21796"/>
        <dbReference type="ChEBI" id="CHEBI:15378"/>
        <dbReference type="ChEBI" id="CHEBI:57510"/>
        <dbReference type="ChEBI" id="CHEBI:57783"/>
        <dbReference type="ChEBI" id="CHEBI:58349"/>
        <dbReference type="ChEBI" id="CHEBI:62830"/>
        <dbReference type="EC" id="1.1.1.133"/>
    </reaction>
</comment>
<dbReference type="InterPro" id="IPR029903">
    <property type="entry name" value="RmlD-like-bd"/>
</dbReference>
<evidence type="ECO:0000259" key="7">
    <source>
        <dbReference type="Pfam" id="PF04321"/>
    </source>
</evidence>